<name>A0A3B7MHG4_9CYAN</name>
<dbReference type="Pfam" id="PF13203">
    <property type="entry name" value="DUF2201_N"/>
    <property type="match status" value="1"/>
</dbReference>
<evidence type="ECO:0008006" key="6">
    <source>
        <dbReference type="Google" id="ProtNLM"/>
    </source>
</evidence>
<dbReference type="KEGG" id="tsq:D3A95_01165"/>
<evidence type="ECO:0000259" key="3">
    <source>
        <dbReference type="Pfam" id="PF13203"/>
    </source>
</evidence>
<organism evidence="4 5">
    <name type="scientific">Thermosynechococcus sichuanensis E542</name>
    <dbReference type="NCBI Taxonomy" id="2016101"/>
    <lineage>
        <taxon>Bacteria</taxon>
        <taxon>Bacillati</taxon>
        <taxon>Cyanobacteriota</taxon>
        <taxon>Cyanophyceae</taxon>
        <taxon>Acaryochloridales</taxon>
        <taxon>Thermosynechococcaceae</taxon>
        <taxon>Thermosynechococcus</taxon>
        <taxon>Thermosynechococcus sichuanensis</taxon>
    </lineage>
</organism>
<dbReference type="EMBL" id="CP032152">
    <property type="protein sequence ID" value="AXY67280.1"/>
    <property type="molecule type" value="Genomic_DNA"/>
</dbReference>
<evidence type="ECO:0000256" key="1">
    <source>
        <dbReference type="SAM" id="MobiDB-lite"/>
    </source>
</evidence>
<feature type="domain" description="VWA-like" evidence="2">
    <location>
        <begin position="275"/>
        <end position="400"/>
    </location>
</feature>
<evidence type="ECO:0000313" key="5">
    <source>
        <dbReference type="Proteomes" id="UP000261812"/>
    </source>
</evidence>
<dbReference type="PANTHER" id="PTHR38730">
    <property type="entry name" value="SLL7028 PROTEIN"/>
    <property type="match status" value="1"/>
</dbReference>
<evidence type="ECO:0000313" key="4">
    <source>
        <dbReference type="EMBL" id="AXY67280.1"/>
    </source>
</evidence>
<dbReference type="InterPro" id="IPR018698">
    <property type="entry name" value="VWA-like_dom"/>
</dbReference>
<dbReference type="Pfam" id="PF09967">
    <property type="entry name" value="DUF2201"/>
    <property type="match status" value="1"/>
</dbReference>
<gene>
    <name evidence="4" type="ORF">D3A95_01165</name>
</gene>
<accession>A0A3B7MHG4</accession>
<reference evidence="5" key="1">
    <citation type="submission" date="2018-09" db="EMBL/GenBank/DDBJ databases">
        <title>Complete genome sequence of thermophilic cyanobacteria strain Thermosynechococcus elongatus PKUAC-SCTE542.</title>
        <authorList>
            <person name="Liang Y."/>
            <person name="Tang J."/>
            <person name="Daroch M."/>
        </authorList>
    </citation>
    <scope>NUCLEOTIDE SEQUENCE [LARGE SCALE GENOMIC DNA]</scope>
    <source>
        <strain evidence="5">E542</strain>
    </source>
</reference>
<keyword evidence="5" id="KW-1185">Reference proteome</keyword>
<feature type="domain" description="Putative metallopeptidase" evidence="3">
    <location>
        <begin position="8"/>
        <end position="249"/>
    </location>
</feature>
<protein>
    <recommendedName>
        <fullName evidence="6">Metal-dependent peptidase</fullName>
    </recommendedName>
</protein>
<dbReference type="RefSeq" id="WP_181495619.1">
    <property type="nucleotide sequence ID" value="NZ_CP032152.1"/>
</dbReference>
<evidence type="ECO:0000259" key="2">
    <source>
        <dbReference type="Pfam" id="PF09967"/>
    </source>
</evidence>
<dbReference type="PANTHER" id="PTHR38730:SF1">
    <property type="entry name" value="SLL7028 PROTEIN"/>
    <property type="match status" value="1"/>
</dbReference>
<feature type="region of interest" description="Disordered" evidence="1">
    <location>
        <begin position="162"/>
        <end position="182"/>
    </location>
</feature>
<sequence>MTAAKAYSYAMTRLQMHNPFFGTLALFAQAYFTDSVPIAATNGKSLYLNPEVFVSLPRKQQDAVIIHEVLHMALLHAVRRGGRDQTLWNIAADIVVNGMIRNQEHLELLPGSLIDPDLERFDVEEVYACLQKRGKAKSSNDLQRKRIKDDFRPEQRDLLEKGLPDAKSVNGGEGDGNGHEHSGVLDQKWLHETEVFWRQALQQAICIAEMSKQQGIIPAGIERYCLNLRGGQVDWRTQLWRYLVHTPTDFQGFDRRFVYRNLYIETLIAESVLVYVAVDTSGSVSDDLIAQFLGEVTGILAAYPHIKLELYYADADIYGPYELDKMSQIPKPKGGGGTDFCPFFRKVGERWDGITDGVCVYLTDGYGNFPKEPPPLPVLWVVCPGGLETENFPWGEVIRLV</sequence>
<dbReference type="InterPro" id="IPR025154">
    <property type="entry name" value="Put_metallopeptidase_dom"/>
</dbReference>
<dbReference type="AlphaFoldDB" id="A0A3B7MHG4"/>
<dbReference type="Proteomes" id="UP000261812">
    <property type="component" value="Chromosome"/>
</dbReference>
<proteinExistence type="predicted"/>